<feature type="compositionally biased region" description="Polar residues" evidence="1">
    <location>
        <begin position="36"/>
        <end position="45"/>
    </location>
</feature>
<evidence type="ECO:0000313" key="4">
    <source>
        <dbReference type="EMBL" id="QEA40026.1"/>
    </source>
</evidence>
<dbReference type="PANTHER" id="PTHR31528">
    <property type="entry name" value="4-AMINO-5-HYDROXYMETHYL-2-METHYLPYRIMIDINE PHOSPHATE SYNTHASE THI11-RELATED"/>
    <property type="match status" value="1"/>
</dbReference>
<feature type="signal peptide" evidence="2">
    <location>
        <begin position="1"/>
        <end position="23"/>
    </location>
</feature>
<gene>
    <name evidence="4" type="ORF">FGL86_13690</name>
</gene>
<protein>
    <submittedName>
        <fullName evidence="4">ABC transporter ATP-binding protein</fullName>
    </submittedName>
</protein>
<name>A0A5B8STM1_9GAMM</name>
<feature type="chain" id="PRO_5022916891" evidence="2">
    <location>
        <begin position="24"/>
        <end position="359"/>
    </location>
</feature>
<feature type="domain" description="SsuA/THI5-like" evidence="3">
    <location>
        <begin position="78"/>
        <end position="291"/>
    </location>
</feature>
<accession>A0A5B8STM1</accession>
<keyword evidence="4" id="KW-0547">Nucleotide-binding</keyword>
<keyword evidence="4" id="KW-0067">ATP-binding</keyword>
<dbReference type="KEGG" id="paur:FGL86_13690"/>
<dbReference type="Gene3D" id="3.40.190.10">
    <property type="entry name" value="Periplasmic binding protein-like II"/>
    <property type="match status" value="2"/>
</dbReference>
<dbReference type="InterPro" id="IPR015168">
    <property type="entry name" value="SsuA/THI5"/>
</dbReference>
<dbReference type="OrthoDB" id="5348911at2"/>
<dbReference type="GO" id="GO:0005524">
    <property type="term" value="F:ATP binding"/>
    <property type="evidence" value="ECO:0007669"/>
    <property type="project" value="UniProtKB-KW"/>
</dbReference>
<evidence type="ECO:0000259" key="3">
    <source>
        <dbReference type="Pfam" id="PF09084"/>
    </source>
</evidence>
<evidence type="ECO:0000313" key="5">
    <source>
        <dbReference type="Proteomes" id="UP000321272"/>
    </source>
</evidence>
<dbReference type="Proteomes" id="UP000321272">
    <property type="component" value="Chromosome"/>
</dbReference>
<feature type="region of interest" description="Disordered" evidence="1">
    <location>
        <begin position="28"/>
        <end position="61"/>
    </location>
</feature>
<dbReference type="SUPFAM" id="SSF53850">
    <property type="entry name" value="Periplasmic binding protein-like II"/>
    <property type="match status" value="1"/>
</dbReference>
<dbReference type="RefSeq" id="WP_147185099.1">
    <property type="nucleotide sequence ID" value="NZ_CP042382.1"/>
</dbReference>
<organism evidence="4 5">
    <name type="scientific">Pistricoccus aurantiacus</name>
    <dbReference type="NCBI Taxonomy" id="1883414"/>
    <lineage>
        <taxon>Bacteria</taxon>
        <taxon>Pseudomonadati</taxon>
        <taxon>Pseudomonadota</taxon>
        <taxon>Gammaproteobacteria</taxon>
        <taxon>Oceanospirillales</taxon>
        <taxon>Halomonadaceae</taxon>
        <taxon>Pistricoccus</taxon>
    </lineage>
</organism>
<sequence>MMSVLRYLLLTSLPLFFLEPVFSSEPVASSAAPGEASQSRASQTAALEASQREIAPPEPIVPPPKRELRLVLDWYPGPQHAPVYLAKALGYLETDDIELEIVTPADPSVPSKLVAASRADLALTRQPRLHLDIAEQKPLIRVATLIDSPLALLTVREDSKITDIAQLAGKDIGYAVEDNLSPSLSTLLEDAELVLDDVSLKDVDFDVVQALVQQRVDAVIGGQRPMLAEQLSREGVLSRGFLIEEHGVPAYDGLILIANRNHLQRQRETIQHLVTAIERASLWLVNHPEKAWQRLVEVEPSLDTPANRRAWPALIRRFSLSPAGLDSHRYARFEKFLKDRGEIETLHPVSRLAVDIYAP</sequence>
<dbReference type="Pfam" id="PF09084">
    <property type="entry name" value="NMT1"/>
    <property type="match status" value="1"/>
</dbReference>
<dbReference type="GO" id="GO:0009228">
    <property type="term" value="P:thiamine biosynthetic process"/>
    <property type="evidence" value="ECO:0007669"/>
    <property type="project" value="InterPro"/>
</dbReference>
<keyword evidence="2" id="KW-0732">Signal</keyword>
<keyword evidence="5" id="KW-1185">Reference proteome</keyword>
<reference evidence="4 5" key="1">
    <citation type="submission" date="2019-06" db="EMBL/GenBank/DDBJ databases">
        <title>Genome analyses of bacteria isolated from kimchi.</title>
        <authorList>
            <person name="Lee S."/>
            <person name="Ahn S."/>
            <person name="Roh S."/>
        </authorList>
    </citation>
    <scope>NUCLEOTIDE SEQUENCE [LARGE SCALE GENOMIC DNA]</scope>
    <source>
        <strain evidence="4 5">CBA4606</strain>
    </source>
</reference>
<dbReference type="EMBL" id="CP042382">
    <property type="protein sequence ID" value="QEA40026.1"/>
    <property type="molecule type" value="Genomic_DNA"/>
</dbReference>
<dbReference type="InterPro" id="IPR027939">
    <property type="entry name" value="NMT1/THI5"/>
</dbReference>
<evidence type="ECO:0000256" key="1">
    <source>
        <dbReference type="SAM" id="MobiDB-lite"/>
    </source>
</evidence>
<dbReference type="PANTHER" id="PTHR31528:SF3">
    <property type="entry name" value="THIAMINE BIOSYNTHESIS PROTEIN HI_0357-RELATED"/>
    <property type="match status" value="1"/>
</dbReference>
<dbReference type="AlphaFoldDB" id="A0A5B8STM1"/>
<evidence type="ECO:0000256" key="2">
    <source>
        <dbReference type="SAM" id="SignalP"/>
    </source>
</evidence>
<proteinExistence type="predicted"/>